<proteinExistence type="predicted"/>
<reference evidence="1" key="1">
    <citation type="submission" date="2018-05" db="EMBL/GenBank/DDBJ databases">
        <authorList>
            <person name="Lanie J.A."/>
            <person name="Ng W.-L."/>
            <person name="Kazmierczak K.M."/>
            <person name="Andrzejewski T.M."/>
            <person name="Davidsen T.M."/>
            <person name="Wayne K.J."/>
            <person name="Tettelin H."/>
            <person name="Glass J.I."/>
            <person name="Rusch D."/>
            <person name="Podicherti R."/>
            <person name="Tsui H.-C.T."/>
            <person name="Winkler M.E."/>
        </authorList>
    </citation>
    <scope>NUCLEOTIDE SEQUENCE</scope>
</reference>
<dbReference type="Gene3D" id="2.60.40.4070">
    <property type="match status" value="1"/>
</dbReference>
<dbReference type="EMBL" id="UINC01000324">
    <property type="protein sequence ID" value="SUZ53301.1"/>
    <property type="molecule type" value="Genomic_DNA"/>
</dbReference>
<gene>
    <name evidence="1" type="ORF">METZ01_LOCUS6155</name>
</gene>
<dbReference type="SUPFAM" id="SSF110296">
    <property type="entry name" value="Oligoxyloglucan reducing end-specific cellobiohydrolase"/>
    <property type="match status" value="1"/>
</dbReference>
<dbReference type="AlphaFoldDB" id="A0A381NFI1"/>
<protein>
    <submittedName>
        <fullName evidence="1">Uncharacterized protein</fullName>
    </submittedName>
</protein>
<evidence type="ECO:0000313" key="1">
    <source>
        <dbReference type="EMBL" id="SUZ53301.1"/>
    </source>
</evidence>
<accession>A0A381NFI1</accession>
<organism evidence="1">
    <name type="scientific">marine metagenome</name>
    <dbReference type="NCBI Taxonomy" id="408172"/>
    <lineage>
        <taxon>unclassified sequences</taxon>
        <taxon>metagenomes</taxon>
        <taxon>ecological metagenomes</taxon>
    </lineage>
</organism>
<sequence>MGWIKKSFFGLLWVYALGMAQTAPSRFSLTAELTDTLLEAGLTTNVVAEIRTMGDSLTWFGTGRGLAVHDNNMVFMYRTTTDSLQNLDSTNLLPQGGIPAIAVLNDSMLVAFSGDDGSIQMGLGLALTFSAEDTNGIGWTYFKQPVDLESDSLELVGGVGYFRQLPVTVPQANVTYDASLNRKYFWIASWAGGLRNYHFPRKEWRHIPLPLDNQTEFDLCDEGNFDSSEGPKILQNYYLNPRDPSDGGNHNHKAFSVLAYGDTVWVGTANGVNRGLIVRDTLWGQSAIECIRWKHYSYPEDGLSGNFVVGLAKQYWRGQITIWAATVNADAPGEVRGLSYTRDGGTTWETALIGERIYNISARDSLVFASSASGLWKSLDGVNWARFHSAIDQTFLAQKQILSDVVYTAILDERDTIPRIWLGTPDGIAVANDIHGFDWSIIQAEYDSAEVYAYPNPFSPLTHNQLEGDGYVRFHTGPITSDELNLDIFSFSMEKVYYKDYDLNIYRGAIKWNGRGQNGNHVANGVYFARLRFSSALGQSPTPKWTKVIVVK</sequence>
<name>A0A381NFI1_9ZZZZ</name>